<evidence type="ECO:0000259" key="9">
    <source>
        <dbReference type="Pfam" id="PF00482"/>
    </source>
</evidence>
<evidence type="ECO:0000256" key="6">
    <source>
        <dbReference type="ARBA" id="ARBA00022989"/>
    </source>
</evidence>
<evidence type="ECO:0000256" key="2">
    <source>
        <dbReference type="ARBA" id="ARBA00005745"/>
    </source>
</evidence>
<feature type="domain" description="Type II secretion system protein GspF" evidence="9">
    <location>
        <begin position="273"/>
        <end position="394"/>
    </location>
</feature>
<evidence type="ECO:0000256" key="5">
    <source>
        <dbReference type="ARBA" id="ARBA00022692"/>
    </source>
</evidence>
<keyword evidence="6 8" id="KW-1133">Transmembrane helix</keyword>
<dbReference type="InterPro" id="IPR018076">
    <property type="entry name" value="T2SS_GspF_dom"/>
</dbReference>
<feature type="transmembrane region" description="Helical" evidence="8">
    <location>
        <begin position="375"/>
        <end position="396"/>
    </location>
</feature>
<dbReference type="Proteomes" id="UP000229315">
    <property type="component" value="Unassembled WGS sequence"/>
</dbReference>
<dbReference type="GO" id="GO:0005886">
    <property type="term" value="C:plasma membrane"/>
    <property type="evidence" value="ECO:0007669"/>
    <property type="project" value="UniProtKB-SubCell"/>
</dbReference>
<comment type="caution">
    <text evidence="10">The sequence shown here is derived from an EMBL/GenBank/DDBJ whole genome shotgun (WGS) entry which is preliminary data.</text>
</comment>
<dbReference type="AlphaFoldDB" id="A0A2H0UFM2"/>
<evidence type="ECO:0000256" key="1">
    <source>
        <dbReference type="ARBA" id="ARBA00004429"/>
    </source>
</evidence>
<dbReference type="InterPro" id="IPR042094">
    <property type="entry name" value="T2SS_GspF_sf"/>
</dbReference>
<feature type="transmembrane region" description="Helical" evidence="8">
    <location>
        <begin position="211"/>
        <end position="238"/>
    </location>
</feature>
<feature type="domain" description="Type II secretion system protein GspF" evidence="9">
    <location>
        <begin position="70"/>
        <end position="192"/>
    </location>
</feature>
<feature type="transmembrane region" description="Helical" evidence="8">
    <location>
        <begin position="168"/>
        <end position="191"/>
    </location>
</feature>
<keyword evidence="7 8" id="KW-0472">Membrane</keyword>
<name>A0A2H0UFM2_9BACT</name>
<dbReference type="Pfam" id="PF00482">
    <property type="entry name" value="T2SSF"/>
    <property type="match status" value="2"/>
</dbReference>
<evidence type="ECO:0000256" key="7">
    <source>
        <dbReference type="ARBA" id="ARBA00023136"/>
    </source>
</evidence>
<reference evidence="11" key="1">
    <citation type="submission" date="2017-09" db="EMBL/GenBank/DDBJ databases">
        <title>Depth-based differentiation of microbial function through sediment-hosted aquifers and enrichment of novel symbionts in the deep terrestrial subsurface.</title>
        <authorList>
            <person name="Probst A.J."/>
            <person name="Ladd B."/>
            <person name="Jarett J.K."/>
            <person name="Geller-Mcgrath D.E."/>
            <person name="Sieber C.M.K."/>
            <person name="Emerson J.B."/>
            <person name="Anantharaman K."/>
            <person name="Thomas B.C."/>
            <person name="Malmstrom R."/>
            <person name="Stieglmeier M."/>
            <person name="Klingl A."/>
            <person name="Woyke T."/>
            <person name="Ryan C.M."/>
            <person name="Banfield J.F."/>
        </authorList>
    </citation>
    <scope>NUCLEOTIDE SEQUENCE [LARGE SCALE GENOMIC DNA]</scope>
</reference>
<dbReference type="InterPro" id="IPR003004">
    <property type="entry name" value="GspF/PilC"/>
</dbReference>
<dbReference type="PANTHER" id="PTHR30012">
    <property type="entry name" value="GENERAL SECRETION PATHWAY PROTEIN"/>
    <property type="match status" value="1"/>
</dbReference>
<comment type="subcellular location">
    <subcellularLocation>
        <location evidence="1">Cell inner membrane</location>
        <topology evidence="1">Multi-pass membrane protein</topology>
    </subcellularLocation>
</comment>
<evidence type="ECO:0000313" key="11">
    <source>
        <dbReference type="Proteomes" id="UP000229315"/>
    </source>
</evidence>
<evidence type="ECO:0000313" key="10">
    <source>
        <dbReference type="EMBL" id="PIR85202.1"/>
    </source>
</evidence>
<organism evidence="10 11">
    <name type="scientific">Candidatus Kaiserbacteria bacterium CG10_big_fil_rev_8_21_14_0_10_45_20</name>
    <dbReference type="NCBI Taxonomy" id="1974607"/>
    <lineage>
        <taxon>Bacteria</taxon>
        <taxon>Candidatus Kaiseribacteriota</taxon>
    </lineage>
</organism>
<dbReference type="PANTHER" id="PTHR30012:SF0">
    <property type="entry name" value="TYPE II SECRETION SYSTEM PROTEIN F-RELATED"/>
    <property type="match status" value="1"/>
</dbReference>
<keyword evidence="3" id="KW-1003">Cell membrane</keyword>
<keyword evidence="5 8" id="KW-0812">Transmembrane</keyword>
<dbReference type="FunFam" id="1.20.81.30:FF:000001">
    <property type="entry name" value="Type II secretion system protein F"/>
    <property type="match status" value="1"/>
</dbReference>
<protein>
    <recommendedName>
        <fullName evidence="9">Type II secretion system protein GspF domain-containing protein</fullName>
    </recommendedName>
</protein>
<proteinExistence type="inferred from homology"/>
<evidence type="ECO:0000256" key="4">
    <source>
        <dbReference type="ARBA" id="ARBA00022519"/>
    </source>
</evidence>
<dbReference type="PRINTS" id="PR00812">
    <property type="entry name" value="BCTERIALGSPF"/>
</dbReference>
<accession>A0A2H0UFM2</accession>
<comment type="similarity">
    <text evidence="2">Belongs to the GSP F family.</text>
</comment>
<dbReference type="EMBL" id="PFBH01000014">
    <property type="protein sequence ID" value="PIR85202.1"/>
    <property type="molecule type" value="Genomic_DNA"/>
</dbReference>
<sequence length="402" mass="43686">MLFKYKAVDKNGTAQESTIDAVSRDIAINSLQSRGFIVSSVEPVDEGGDGLFKNIVLFESVSNKDIVLLSRQISTLFEAQVSALRIFRLLASEADTPLMQRILTAVADDLQAGSPISKALSKHPKAFSDFYVNMIKAGEEAGKLDETFLYLADYMDRSYAVSSKARNALIYPAFVISTFFIVMILMMTMVIPRISQILIDSGQEIPVYTQVVIAISNFFVDFGLFLLVLVVVGGFFFFRYVTTGAGKGALDRLQLGLPYVGDLFRKLYLSRIADNMSTMLGSGISVVQALEITGSVVGSVVYREILADAATAVKAGGSISEAFARHPEMPGIMNAMIRVGEETGEMGNILKTLARFYQREVANAVDTLVDLIEPFMIVVLGLGVGVLLASVLIPIYNISSAI</sequence>
<dbReference type="Gene3D" id="1.20.81.30">
    <property type="entry name" value="Type II secretion system (T2SS), domain F"/>
    <property type="match status" value="2"/>
</dbReference>
<gene>
    <name evidence="10" type="ORF">COU15_02230</name>
</gene>
<keyword evidence="4" id="KW-0997">Cell inner membrane</keyword>
<evidence type="ECO:0000256" key="8">
    <source>
        <dbReference type="SAM" id="Phobius"/>
    </source>
</evidence>
<evidence type="ECO:0000256" key="3">
    <source>
        <dbReference type="ARBA" id="ARBA00022475"/>
    </source>
</evidence>